<feature type="coiled-coil region" evidence="1">
    <location>
        <begin position="230"/>
        <end position="257"/>
    </location>
</feature>
<evidence type="ECO:0000256" key="1">
    <source>
        <dbReference type="SAM" id="Coils"/>
    </source>
</evidence>
<evidence type="ECO:0000256" key="2">
    <source>
        <dbReference type="SAM" id="MobiDB-lite"/>
    </source>
</evidence>
<feature type="region of interest" description="Disordered" evidence="2">
    <location>
        <begin position="1"/>
        <end position="32"/>
    </location>
</feature>
<accession>A0A5C5G2A1</accession>
<evidence type="ECO:0000313" key="4">
    <source>
        <dbReference type="Proteomes" id="UP000311382"/>
    </source>
</evidence>
<dbReference type="Proteomes" id="UP000311382">
    <property type="component" value="Unassembled WGS sequence"/>
</dbReference>
<name>A0A5C5G2A1_9BASI</name>
<comment type="caution">
    <text evidence="3">The sequence shown here is derived from an EMBL/GenBank/DDBJ whole genome shotgun (WGS) entry which is preliminary data.</text>
</comment>
<feature type="region of interest" description="Disordered" evidence="2">
    <location>
        <begin position="417"/>
        <end position="446"/>
    </location>
</feature>
<protein>
    <submittedName>
        <fullName evidence="3">Uncharacterized protein</fullName>
    </submittedName>
</protein>
<dbReference type="EMBL" id="SOZI01000013">
    <property type="protein sequence ID" value="TNY23253.1"/>
    <property type="molecule type" value="Genomic_DNA"/>
</dbReference>
<keyword evidence="4" id="KW-1185">Reference proteome</keyword>
<gene>
    <name evidence="3" type="ORF">DMC30DRAFT_44354</name>
</gene>
<dbReference type="AlphaFoldDB" id="A0A5C5G2A1"/>
<organism evidence="3 4">
    <name type="scientific">Rhodotorula diobovata</name>
    <dbReference type="NCBI Taxonomy" id="5288"/>
    <lineage>
        <taxon>Eukaryota</taxon>
        <taxon>Fungi</taxon>
        <taxon>Dikarya</taxon>
        <taxon>Basidiomycota</taxon>
        <taxon>Pucciniomycotina</taxon>
        <taxon>Microbotryomycetes</taxon>
        <taxon>Sporidiobolales</taxon>
        <taxon>Sporidiobolaceae</taxon>
        <taxon>Rhodotorula</taxon>
    </lineage>
</organism>
<feature type="compositionally biased region" description="Low complexity" evidence="2">
    <location>
        <begin position="19"/>
        <end position="31"/>
    </location>
</feature>
<evidence type="ECO:0000313" key="3">
    <source>
        <dbReference type="EMBL" id="TNY23253.1"/>
    </source>
</evidence>
<keyword evidence="1" id="KW-0175">Coiled coil</keyword>
<proteinExistence type="predicted"/>
<reference evidence="3 4" key="1">
    <citation type="submission" date="2019-03" db="EMBL/GenBank/DDBJ databases">
        <title>Rhodosporidium diobovatum UCD-FST 08-225 genome sequencing, assembly, and annotation.</title>
        <authorList>
            <person name="Fakankun I.U."/>
            <person name="Fristensky B."/>
            <person name="Levin D.B."/>
        </authorList>
    </citation>
    <scope>NUCLEOTIDE SEQUENCE [LARGE SCALE GENOMIC DNA]</scope>
    <source>
        <strain evidence="3 4">UCD-FST 08-225</strain>
    </source>
</reference>
<sequence length="446" mass="49047">MPPQPRFPSLCVSPARGEQAAQPHSAPPASALRPSLRTSWLPRNFPWCSLRPGVPCKGDCSAIRRQEATGDLHSAATGDISVRQEVADTTPRTLRLSCPRPYISSAFPLDRLCLLPSFFPSVSRARAASREAPHSPRRHVQLGRRRLVAAVARRSSHHCQRSDRSVGDAGAKDEVLRRWELVRAQKELAASILQDARQAVDDLGDGQRAHHVRGWWRDRNWERKQDVADLLVLDRRLVEAFAEINELDKELGLAERAGRRLVGRGSAHREQQLQQVKERVRHIAHEAGNSLARHRCQVDLLKGYSDLLGDNVPARAHAETDEAAGLESGRASRRASAVGLALPEYQEQAPSTFDVELPYSWGLRAGESSRVNLPPPPNRYSSPAAQDVLSATQGLDVTLVPIGPITKRDITMPAERVTHQGEHSSVVGNEQAGRGGPSTAYTPVAR</sequence>